<name>A0A919KHF8_9XANT</name>
<evidence type="ECO:0000256" key="3">
    <source>
        <dbReference type="ARBA" id="ARBA00022833"/>
    </source>
</evidence>
<evidence type="ECO:0000256" key="4">
    <source>
        <dbReference type="ARBA" id="ARBA00023015"/>
    </source>
</evidence>
<dbReference type="AlphaFoldDB" id="A0A919KHF8"/>
<accession>A0A919KHF8</accession>
<dbReference type="PANTHER" id="PTHR33202:SF6">
    <property type="entry name" value="ZINC UPTAKE REGULATION PROTEIN"/>
    <property type="match status" value="1"/>
</dbReference>
<evidence type="ECO:0000256" key="5">
    <source>
        <dbReference type="ARBA" id="ARBA00023125"/>
    </source>
</evidence>
<comment type="cofactor">
    <cofactor evidence="8">
        <name>Mn(2+)</name>
        <dbReference type="ChEBI" id="CHEBI:29035"/>
    </cofactor>
    <cofactor evidence="8">
        <name>Fe(2+)</name>
        <dbReference type="ChEBI" id="CHEBI:29033"/>
    </cofactor>
    <text evidence="8">Binds 1 Mn(2+) or Fe(2+) ion per subunit.</text>
</comment>
<dbReference type="InterPro" id="IPR002481">
    <property type="entry name" value="FUR"/>
</dbReference>
<reference evidence="9" key="1">
    <citation type="journal article" date="2014" name="Int. J. Syst. Evol. Microbiol.">
        <title>Complete genome sequence of Corynebacterium casei LMG S-19264T (=DSM 44701T), isolated from a smear-ripened cheese.</title>
        <authorList>
            <consortium name="US DOE Joint Genome Institute (JGI-PGF)"/>
            <person name="Walter F."/>
            <person name="Albersmeier A."/>
            <person name="Kalinowski J."/>
            <person name="Ruckert C."/>
        </authorList>
    </citation>
    <scope>NUCLEOTIDE SEQUENCE</scope>
    <source>
        <strain evidence="9">JCM 13306</strain>
    </source>
</reference>
<dbReference type="InterPro" id="IPR043135">
    <property type="entry name" value="Fur_C"/>
</dbReference>
<proteinExistence type="inferred from homology"/>
<feature type="binding site" evidence="8">
    <location>
        <position position="183"/>
    </location>
    <ligand>
        <name>Fe cation</name>
        <dbReference type="ChEBI" id="CHEBI:24875"/>
    </ligand>
</feature>
<dbReference type="Proteomes" id="UP000623958">
    <property type="component" value="Unassembled WGS sequence"/>
</dbReference>
<feature type="binding site" evidence="7">
    <location>
        <position position="194"/>
    </location>
    <ligand>
        <name>Zn(2+)</name>
        <dbReference type="ChEBI" id="CHEBI:29105"/>
    </ligand>
</feature>
<evidence type="ECO:0000256" key="8">
    <source>
        <dbReference type="PIRSR" id="PIRSR602481-2"/>
    </source>
</evidence>
<feature type="binding site" evidence="7">
    <location>
        <position position="191"/>
    </location>
    <ligand>
        <name>Zn(2+)</name>
        <dbReference type="ChEBI" id="CHEBI:29105"/>
    </ligand>
</feature>
<dbReference type="InterPro" id="IPR036388">
    <property type="entry name" value="WH-like_DNA-bd_sf"/>
</dbReference>
<dbReference type="GO" id="GO:0005829">
    <property type="term" value="C:cytosol"/>
    <property type="evidence" value="ECO:0007669"/>
    <property type="project" value="TreeGrafter"/>
</dbReference>
<feature type="binding site" evidence="7">
    <location>
        <position position="151"/>
    </location>
    <ligand>
        <name>Zn(2+)</name>
        <dbReference type="ChEBI" id="CHEBI:29105"/>
    </ligand>
</feature>
<keyword evidence="5" id="KW-0238">DNA-binding</keyword>
<evidence type="ECO:0000256" key="6">
    <source>
        <dbReference type="ARBA" id="ARBA00023163"/>
    </source>
</evidence>
<evidence type="ECO:0000256" key="1">
    <source>
        <dbReference type="ARBA" id="ARBA00007957"/>
    </source>
</evidence>
<evidence type="ECO:0000313" key="9">
    <source>
        <dbReference type="EMBL" id="GHH52267.1"/>
    </source>
</evidence>
<comment type="cofactor">
    <cofactor evidence="7">
        <name>Zn(2+)</name>
        <dbReference type="ChEBI" id="CHEBI:29105"/>
    </cofactor>
    <text evidence="7">Binds 1 zinc ion per subunit.</text>
</comment>
<dbReference type="GO" id="GO:0003700">
    <property type="term" value="F:DNA-binding transcription factor activity"/>
    <property type="evidence" value="ECO:0007669"/>
    <property type="project" value="InterPro"/>
</dbReference>
<comment type="caution">
    <text evidence="9">The sequence shown here is derived from an EMBL/GenBank/DDBJ whole genome shotgun (WGS) entry which is preliminary data.</text>
</comment>
<reference evidence="9" key="2">
    <citation type="submission" date="2020-09" db="EMBL/GenBank/DDBJ databases">
        <authorList>
            <person name="Sun Q."/>
            <person name="Ohkuma M."/>
        </authorList>
    </citation>
    <scope>NUCLEOTIDE SEQUENCE</scope>
    <source>
        <strain evidence="9">JCM 13306</strain>
    </source>
</reference>
<keyword evidence="2" id="KW-0678">Repressor</keyword>
<dbReference type="SUPFAM" id="SSF46785">
    <property type="entry name" value="Winged helix' DNA-binding domain"/>
    <property type="match status" value="1"/>
</dbReference>
<dbReference type="InterPro" id="IPR036390">
    <property type="entry name" value="WH_DNA-bd_sf"/>
</dbReference>
<dbReference type="Gene3D" id="1.10.10.10">
    <property type="entry name" value="Winged helix-like DNA-binding domain superfamily/Winged helix DNA-binding domain"/>
    <property type="match status" value="1"/>
</dbReference>
<dbReference type="Pfam" id="PF01475">
    <property type="entry name" value="FUR"/>
    <property type="match status" value="1"/>
</dbReference>
<keyword evidence="8" id="KW-0408">Iron</keyword>
<evidence type="ECO:0000256" key="2">
    <source>
        <dbReference type="ARBA" id="ARBA00022491"/>
    </source>
</evidence>
<dbReference type="GO" id="GO:0008270">
    <property type="term" value="F:zinc ion binding"/>
    <property type="evidence" value="ECO:0007669"/>
    <property type="project" value="TreeGrafter"/>
</dbReference>
<feature type="binding site" evidence="7">
    <location>
        <position position="154"/>
    </location>
    <ligand>
        <name>Zn(2+)</name>
        <dbReference type="ChEBI" id="CHEBI:29105"/>
    </ligand>
</feature>
<gene>
    <name evidence="9" type="ORF">GCM10009090_15650</name>
</gene>
<keyword evidence="10" id="KW-1185">Reference proteome</keyword>
<dbReference type="Gene3D" id="3.30.1490.190">
    <property type="match status" value="1"/>
</dbReference>
<dbReference type="PANTHER" id="PTHR33202">
    <property type="entry name" value="ZINC UPTAKE REGULATION PROTEIN"/>
    <property type="match status" value="1"/>
</dbReference>
<evidence type="ECO:0000313" key="10">
    <source>
        <dbReference type="Proteomes" id="UP000623958"/>
    </source>
</evidence>
<keyword evidence="7" id="KW-0479">Metal-binding</keyword>
<protein>
    <submittedName>
        <fullName evidence="9">Fur family transcriptional regulator</fullName>
    </submittedName>
</protein>
<evidence type="ECO:0000256" key="7">
    <source>
        <dbReference type="PIRSR" id="PIRSR602481-1"/>
    </source>
</evidence>
<organism evidence="9 10">
    <name type="scientific">Xanthomonas boreopolis</name>
    <dbReference type="NCBI Taxonomy" id="86183"/>
    <lineage>
        <taxon>Bacteria</taxon>
        <taxon>Pseudomonadati</taxon>
        <taxon>Pseudomonadota</taxon>
        <taxon>Gammaproteobacteria</taxon>
        <taxon>Lysobacterales</taxon>
        <taxon>Lysobacteraceae</taxon>
        <taxon>Xanthomonas</taxon>
    </lineage>
</organism>
<dbReference type="GO" id="GO:0000976">
    <property type="term" value="F:transcription cis-regulatory region binding"/>
    <property type="evidence" value="ECO:0007669"/>
    <property type="project" value="TreeGrafter"/>
</dbReference>
<comment type="similarity">
    <text evidence="1">Belongs to the Fur family.</text>
</comment>
<keyword evidence="4" id="KW-0805">Transcription regulation</keyword>
<dbReference type="GO" id="GO:1900376">
    <property type="term" value="P:regulation of secondary metabolite biosynthetic process"/>
    <property type="evidence" value="ECO:0007669"/>
    <property type="project" value="TreeGrafter"/>
</dbReference>
<sequence length="203" mass="22115">MRWPYRNGSADCGTGTITWSWPNPPEPWTAAAHARMIHALSQPSPHLENHAPSARAQQRILAVQQHCQRRGLKLTASRLRVLRLLAEADGPLKAYALLDSIRRSHPKAGPAAVYRALEFLQAQGWAVKLNTINAFMLRPPGPAWSCTFLVCERCAGVATLEGPALRSELIAGAHIAGFTPATHALEVAGTCRRCRERHPDGAG</sequence>
<dbReference type="GO" id="GO:0045892">
    <property type="term" value="P:negative regulation of DNA-templated transcription"/>
    <property type="evidence" value="ECO:0007669"/>
    <property type="project" value="TreeGrafter"/>
</dbReference>
<keyword evidence="6" id="KW-0804">Transcription</keyword>
<dbReference type="EMBL" id="BNBA01000010">
    <property type="protein sequence ID" value="GHH52267.1"/>
    <property type="molecule type" value="Genomic_DNA"/>
</dbReference>
<keyword evidence="3 7" id="KW-0862">Zinc</keyword>